<gene>
    <name evidence="3" type="ORF">GGI25_005667</name>
</gene>
<organism evidence="3 4">
    <name type="scientific">Coemansia spiralis</name>
    <dbReference type="NCBI Taxonomy" id="417178"/>
    <lineage>
        <taxon>Eukaryota</taxon>
        <taxon>Fungi</taxon>
        <taxon>Fungi incertae sedis</taxon>
        <taxon>Zoopagomycota</taxon>
        <taxon>Kickxellomycotina</taxon>
        <taxon>Kickxellomycetes</taxon>
        <taxon>Kickxellales</taxon>
        <taxon>Kickxellaceae</taxon>
        <taxon>Coemansia</taxon>
    </lineage>
</organism>
<keyword evidence="2" id="KW-0732">Signal</keyword>
<reference evidence="3" key="1">
    <citation type="submission" date="2022-07" db="EMBL/GenBank/DDBJ databases">
        <title>Phylogenomic reconstructions and comparative analyses of Kickxellomycotina fungi.</title>
        <authorList>
            <person name="Reynolds N.K."/>
            <person name="Stajich J.E."/>
            <person name="Barry K."/>
            <person name="Grigoriev I.V."/>
            <person name="Crous P."/>
            <person name="Smith M.E."/>
        </authorList>
    </citation>
    <scope>NUCLEOTIDE SEQUENCE</scope>
    <source>
        <strain evidence="3">NRRL 3115</strain>
    </source>
</reference>
<feature type="signal peptide" evidence="2">
    <location>
        <begin position="1"/>
        <end position="21"/>
    </location>
</feature>
<protein>
    <submittedName>
        <fullName evidence="3">Uncharacterized protein</fullName>
    </submittedName>
</protein>
<name>A0A9W8G2F9_9FUNG</name>
<evidence type="ECO:0000313" key="3">
    <source>
        <dbReference type="EMBL" id="KAJ2670915.1"/>
    </source>
</evidence>
<comment type="caution">
    <text evidence="3">The sequence shown here is derived from an EMBL/GenBank/DDBJ whole genome shotgun (WGS) entry which is preliminary data.</text>
</comment>
<feature type="compositionally biased region" description="Low complexity" evidence="1">
    <location>
        <begin position="309"/>
        <end position="389"/>
    </location>
</feature>
<dbReference type="Proteomes" id="UP001151518">
    <property type="component" value="Unassembled WGS sequence"/>
</dbReference>
<evidence type="ECO:0000256" key="1">
    <source>
        <dbReference type="SAM" id="MobiDB-lite"/>
    </source>
</evidence>
<feature type="region of interest" description="Disordered" evidence="1">
    <location>
        <begin position="309"/>
        <end position="392"/>
    </location>
</feature>
<dbReference type="AlphaFoldDB" id="A0A9W8G2F9"/>
<accession>A0A9W8G2F9</accession>
<dbReference type="OrthoDB" id="5418055at2759"/>
<feature type="region of interest" description="Disordered" evidence="1">
    <location>
        <begin position="492"/>
        <end position="514"/>
    </location>
</feature>
<dbReference type="EMBL" id="JANBTW010000113">
    <property type="protein sequence ID" value="KAJ2670915.1"/>
    <property type="molecule type" value="Genomic_DNA"/>
</dbReference>
<evidence type="ECO:0000313" key="4">
    <source>
        <dbReference type="Proteomes" id="UP001151518"/>
    </source>
</evidence>
<proteinExistence type="predicted"/>
<feature type="compositionally biased region" description="Basic residues" evidence="1">
    <location>
        <begin position="492"/>
        <end position="509"/>
    </location>
</feature>
<sequence>MRSCLSFLSLLSLVAVQVAIAKDYKCDQPDGVGAGYTIGGSEAHQCSDGTFCYQVNNGIYCGVGSGDTVQLAEEAHQNMSPANDLPAQRARALNLCAKDKAAAVCRLADGEDSNYYRCVDDKVQAHKCGGETVCYDKNGGVFCGASNKASGCTNGAVKCASIDGHGPDFTRCIGGEQVAATCGVGLACYQEGPFHISCGPHNEDNTRVEHPIDPRSFTDLVDKALSKDSADVRKRGLNLMEVELDYNPDDFFEFKKDYTSMSGDNVFEKPSAFARDMASYGGNSYASYSSSNDMQYPTAVPYKNSYATQQPSYQSQTGYQSQPGGYQSQPGGYQSQPGGYQSQSGGYQSQPGGYQSQPGGYQSQPGGYQSQPGGYQSQPGGYQTQQPSYPTQPPYAPYAAIVPETVPFSQLLNSIQAAVQYAGQPPPVYSQCPPPIPVCCSPEAPCSGHSTHTVYISVETNYAKPTCHTTVCCTVEPECETTNECEHEHKHKHKHKHKHSHKHSHKHKDKCSEDKHKPCVSELDENDCFGRAVLSIVNDDNEGVATIGKKLFAAVHEEESDSDSDNESDRPVMHNAAGTCESCPTATCEPVCNAQTTHTAYESVETGCTDCTCKEEKCKGCKCKGCKCGKHCTCGAHCTCCDEDSYHTALVTIETSCEKPHAQNTHTVYESVECHPEPRPTVSPHVVLESVETGCISPCAQNTHTALEYIECHKECEHPCPTHVVIESVDPCKSKPSSAHTHIVYESIESHFEPIPSRNTHTVYESIESHCESNSCVANTHTVYKSVEAHCESSNSCAANTHTVYETVESHCESSCGNDQPTCGEGVQRMACPTSCSKDVHTVFESVESHCESNSCAANAHTVLESVESHCKSGNSCVDNTHTVLESVESHCESRAADNTHTVLESVESHCESNSAANTHTVIEAVETGCASSSACAAPKNTHTAYEYVDCNGCKSHVVLESIEVGAASCKAPSAQHTHSEYVIIGTNSNCEHPTHVVLKSVESSCASKDDCERKCNEPCSAVRVEPAQNREEVDDNNDNTVNGDSNGVEDEE</sequence>
<feature type="chain" id="PRO_5040931841" evidence="2">
    <location>
        <begin position="22"/>
        <end position="1053"/>
    </location>
</feature>
<evidence type="ECO:0000256" key="2">
    <source>
        <dbReference type="SAM" id="SignalP"/>
    </source>
</evidence>
<feature type="region of interest" description="Disordered" evidence="1">
    <location>
        <begin position="1027"/>
        <end position="1053"/>
    </location>
</feature>